<evidence type="ECO:0000313" key="2">
    <source>
        <dbReference type="EMBL" id="ORY04680.1"/>
    </source>
</evidence>
<evidence type="ECO:0000256" key="1">
    <source>
        <dbReference type="ARBA" id="ARBA00023002"/>
    </source>
</evidence>
<keyword evidence="1" id="KW-0560">Oxidoreductase</keyword>
<comment type="caution">
    <text evidence="2">The sequence shown here is derived from an EMBL/GenBank/DDBJ whole genome shotgun (WGS) entry which is preliminary data.</text>
</comment>
<organism evidence="2 3">
    <name type="scientific">Clohesyomyces aquaticus</name>
    <dbReference type="NCBI Taxonomy" id="1231657"/>
    <lineage>
        <taxon>Eukaryota</taxon>
        <taxon>Fungi</taxon>
        <taxon>Dikarya</taxon>
        <taxon>Ascomycota</taxon>
        <taxon>Pezizomycotina</taxon>
        <taxon>Dothideomycetes</taxon>
        <taxon>Pleosporomycetidae</taxon>
        <taxon>Pleosporales</taxon>
        <taxon>Lindgomycetaceae</taxon>
        <taxon>Clohesyomyces</taxon>
    </lineage>
</organism>
<gene>
    <name evidence="2" type="ORF">BCR34DRAFT_626998</name>
</gene>
<dbReference type="SUPFAM" id="SSF51735">
    <property type="entry name" value="NAD(P)-binding Rossmann-fold domains"/>
    <property type="match status" value="1"/>
</dbReference>
<proteinExistence type="predicted"/>
<name>A0A1Y1Z314_9PLEO</name>
<dbReference type="STRING" id="1231657.A0A1Y1Z314"/>
<reference evidence="2 3" key="1">
    <citation type="submission" date="2016-07" db="EMBL/GenBank/DDBJ databases">
        <title>Pervasive Adenine N6-methylation of Active Genes in Fungi.</title>
        <authorList>
            <consortium name="DOE Joint Genome Institute"/>
            <person name="Mondo S.J."/>
            <person name="Dannebaum R.O."/>
            <person name="Kuo R.C."/>
            <person name="Labutti K."/>
            <person name="Haridas S."/>
            <person name="Kuo A."/>
            <person name="Salamov A."/>
            <person name="Ahrendt S.R."/>
            <person name="Lipzen A."/>
            <person name="Sullivan W."/>
            <person name="Andreopoulos W.B."/>
            <person name="Clum A."/>
            <person name="Lindquist E."/>
            <person name="Daum C."/>
            <person name="Ramamoorthy G.K."/>
            <person name="Gryganskyi A."/>
            <person name="Culley D."/>
            <person name="Magnuson J.K."/>
            <person name="James T.Y."/>
            <person name="O'Malley M.A."/>
            <person name="Stajich J.E."/>
            <person name="Spatafora J.W."/>
            <person name="Visel A."/>
            <person name="Grigoriev I.V."/>
        </authorList>
    </citation>
    <scope>NUCLEOTIDE SEQUENCE [LARGE SCALE GENOMIC DNA]</scope>
    <source>
        <strain evidence="2 3">CBS 115471</strain>
    </source>
</reference>
<dbReference type="OrthoDB" id="2898509at2759"/>
<accession>A0A1Y1Z314</accession>
<sequence length="332" mass="36033">MVALDIVKASNTKLPSHLVAVFVGGTSGIGEYALKSFARHCQFPRAYFIGRSQKSADRILSELKTTNANGEYTFRQADTSLIKNVDKVCEELKSKEKHINILFLTTGTLASGQETAEGLHAAASLIIHSRTRFIVNLLPLLRAAPDLRRVVSTLCGTLEGPFANEDFQARNVSLMKARGQGASAVTLSLETVAKAAPEVSFVHDFPGPVRSNIARDSGFVPMLMKWVFKIFGPFIFIPNEESGERHLYLATSARYPPPIGGASGVPVDDGASIANGTDGKPGSGVYSVDQVCESGVKNVDVLKKLRTEGWDKKLWKHIQGEYVRITGKESIN</sequence>
<dbReference type="Gene3D" id="3.40.50.720">
    <property type="entry name" value="NAD(P)-binding Rossmann-like Domain"/>
    <property type="match status" value="1"/>
</dbReference>
<dbReference type="GO" id="GO:0016491">
    <property type="term" value="F:oxidoreductase activity"/>
    <property type="evidence" value="ECO:0007669"/>
    <property type="project" value="UniProtKB-KW"/>
</dbReference>
<protein>
    <recommendedName>
        <fullName evidence="4">Short-chain dehydrogenases/reductase</fullName>
    </recommendedName>
</protein>
<evidence type="ECO:0008006" key="4">
    <source>
        <dbReference type="Google" id="ProtNLM"/>
    </source>
</evidence>
<dbReference type="InterPro" id="IPR036291">
    <property type="entry name" value="NAD(P)-bd_dom_sf"/>
</dbReference>
<dbReference type="AlphaFoldDB" id="A0A1Y1Z314"/>
<evidence type="ECO:0000313" key="3">
    <source>
        <dbReference type="Proteomes" id="UP000193144"/>
    </source>
</evidence>
<dbReference type="PANTHER" id="PTHR47534">
    <property type="entry name" value="YALI0E05731P"/>
    <property type="match status" value="1"/>
</dbReference>
<dbReference type="PANTHER" id="PTHR47534:SF3">
    <property type="entry name" value="ALCOHOL DEHYDROGENASE-LIKE C-TERMINAL DOMAIN-CONTAINING PROTEIN"/>
    <property type="match status" value="1"/>
</dbReference>
<dbReference type="EMBL" id="MCFA01000133">
    <property type="protein sequence ID" value="ORY04680.1"/>
    <property type="molecule type" value="Genomic_DNA"/>
</dbReference>
<dbReference type="InterPro" id="IPR052228">
    <property type="entry name" value="Sec_Metab_Biosynth_Oxidored"/>
</dbReference>
<keyword evidence="3" id="KW-1185">Reference proteome</keyword>
<dbReference type="Proteomes" id="UP000193144">
    <property type="component" value="Unassembled WGS sequence"/>
</dbReference>